<protein>
    <submittedName>
        <fullName evidence="1">Uncharacterized protein</fullName>
    </submittedName>
</protein>
<proteinExistence type="predicted"/>
<gene>
    <name evidence="1" type="ORF">C5Y93_27490</name>
</gene>
<sequence length="2069" mass="211346">MAEKLTWLKSIKRRSNLKRSNKRRARHAAVQQVPLHAQMLEDRRMLAFTVVDNSGVLDIDIVGSDNLQITTSGADLVISGAGGAKTTIAGGVASVTGLDIDGDGEISTIQSVTFSSALAGLADGVEIDAIDYLTVSASLAADSGIFEADVSANITMSAAVNAGSFNATAGNTFTGYGAFAVTTSVGDLEITTLKGALNASGHLTSAADLTLSAAPNSSLIAASMTAEGDIAIGGINFYQGPQYKISAGGEFNVSGIATTISIYGSLEANAVTGQGTGTFVYGNSAPLVVGDGGIHLETATGAINITQAIQTSGSVSLDANGFAVQTRSIETEGGDVYLAGLNYQNNAFNTIETNGGDVEMEFAQYIRLSDDILTSGGDLCITTTDLQAGGTNTDVLTDGGYATFQIKTATVGGYVDTSGGTLNITLTPTQANPAGVPFFVGKGDVVFPENSILAIDPSQVDLADTAPYSTFDIIRAFGGSVVDEGLQVLAIDFDKAGDDVTFAIDSIISSPAAGEVLRIVGTPSMAAVKDIVVDGPGNYKLVRDNKDTIDETDDWILLFRDCQLVAARPVELVGAVTVSGAENNDDSFTIEFSEGSPVVDGGVSFDGLGGDDEVILINGSPFRTTYDYEDTDGGKITVEGVVPYYLANGVFTYEGIEQITDNNKSVELFFNLPETDDTGTFRNTALGVEFVGATFANTNFRTPGHFMQVSGEGGDDTIAIGQGGEPDFVLPGIDFKVISPGDELKLNVDFQTQGGDFIVDVDYFKAISQKTFDLDTGLADINVTDTLFMTGNDPTRFFRAGMFEVTGGHIDFRNADLVATTGNVTITSPGGTLLVGDIDVLTSGETVLLNGDPIGILAGSITTNDGDITTTGGTFNFRGNARMNAGTGLVDMTHSAIMNMGGNTNRTHVAGKFTADTSIGMLDLGDANITVDDGIYLTSSKNVMVGLLTNKSSGKIEVVAGTDIFLPEGALGESGPIELTAFGTVVSGDLETKSASEPISITTDGAVSLQSVKTSDGDFTVVGNTGDDVESLKISETGLINTGLGNWQIEVAKAFEIEGLSVPQTHVGGNLTVLAGSLDAADSSFLASGQVSFAFDEDVLAVDITTTGFVSLLQVGTAGSLELNNLKAENGGVLVYATKNVQLGDVDTDKGIVSLGAFEGTLDVNNVTTNGAPVGIQAKLDITAADIDTSSSTGGNTKLQSTDGSITTNDIFTDDGNVNLIAAVDITVNDIYTSSGAVTPNAGGTFTFNVIDTSGSGGNVQIVSDYVDGGDIVTNGGKLTITSEFDVDLGDVHANTKTGTGKGVVVPGNETLRITSQKGTLTTGDVFADGSLTLKAGSTLGTSLTTQRIQTFGTTAPISIQTGGGVSLGMVSTFDGGLQVMGYSSGGAGAVSVLDIQTNGPTSIQSNDEVTTGSIAGNGILIDAKENLSTDGLKAIGAGSILLTSQKSILVTGNSSTEGGDFKAVAGPTLADNLTVQDVTTKGGNIYLEAGGTVTHGDLDADGGKIEILGNDIVFTGKFIKTGGGSFDYTSPGDFNILTIETEGGDVNLDIGGNLSFELIDTDGGIVNLLVVGNITGNGNIDTTGASGGHVTVEAGGSIDINNIDTMVGDVDLKAGTDLDFGDVATVGGKFKSDAGGATTGGNVVTKGSSAPVIVVASGDVTLGDVITGGESFTVVTPGNLSVGAVDTTDGGDLANAGDIDFSGVGGNLTLTGAFKSDDSFVYGSGADPKESLNAAGQDMTIYGYISIYVTGNVSVGNMTTLDNPTGDTSITIYSRDDVGAVSLGMLTTGSTSDDSSVKIWTGNGAVATGDIATGDSEQSDVDIDAYGGGISAGDITTGEASDGDSSVYLSTFDLESIGVDTTLQAGNVTTGDATEDAVARLFSYGALNVGNIATGSAFNTYAWFTANFYDMTTGDIFTGPAANNGRIALDVDEGDKITTGSLIGQYYSLIASEYEINGDLSGSVYSSIRFYVDTSSPPVMPLMTVSGQWTVAQNMDIAIFTGSGETTSIGGDYVLATADLIDVNDPLNDFDFYQNGAPAGAVDAVFAQDGSDMDSIIDELVVTLNNLP</sequence>
<organism evidence="1 2">
    <name type="scientific">Blastopirellula marina</name>
    <dbReference type="NCBI Taxonomy" id="124"/>
    <lineage>
        <taxon>Bacteria</taxon>
        <taxon>Pseudomonadati</taxon>
        <taxon>Planctomycetota</taxon>
        <taxon>Planctomycetia</taxon>
        <taxon>Pirellulales</taxon>
        <taxon>Pirellulaceae</taxon>
        <taxon>Blastopirellula</taxon>
    </lineage>
</organism>
<accession>A0A2S8GCB8</accession>
<dbReference type="Proteomes" id="UP000237819">
    <property type="component" value="Unassembled WGS sequence"/>
</dbReference>
<evidence type="ECO:0000313" key="1">
    <source>
        <dbReference type="EMBL" id="PQO42097.1"/>
    </source>
</evidence>
<name>A0A2S8GCB8_9BACT</name>
<dbReference type="EMBL" id="PUHZ01000025">
    <property type="protein sequence ID" value="PQO42097.1"/>
    <property type="molecule type" value="Genomic_DNA"/>
</dbReference>
<comment type="caution">
    <text evidence="1">The sequence shown here is derived from an EMBL/GenBank/DDBJ whole genome shotgun (WGS) entry which is preliminary data.</text>
</comment>
<dbReference type="RefSeq" id="WP_105338680.1">
    <property type="nucleotide sequence ID" value="NZ_PUHZ01000025.1"/>
</dbReference>
<dbReference type="OrthoDB" id="290388at2"/>
<reference evidence="1 2" key="1">
    <citation type="submission" date="2018-02" db="EMBL/GenBank/DDBJ databases">
        <title>Comparative genomes isolates from brazilian mangrove.</title>
        <authorList>
            <person name="Araujo J.E."/>
            <person name="Taketani R.G."/>
            <person name="Silva M.C.P."/>
            <person name="Loureco M.V."/>
            <person name="Andreote F.D."/>
        </authorList>
    </citation>
    <scope>NUCLEOTIDE SEQUENCE [LARGE SCALE GENOMIC DNA]</scope>
    <source>
        <strain evidence="1 2">Nap-Phe MGV</strain>
    </source>
</reference>
<evidence type="ECO:0000313" key="2">
    <source>
        <dbReference type="Proteomes" id="UP000237819"/>
    </source>
</evidence>